<dbReference type="EMBL" id="JH687888">
    <property type="protein sequence ID" value="EJD35506.1"/>
    <property type="molecule type" value="Genomic_DNA"/>
</dbReference>
<evidence type="ECO:0000256" key="3">
    <source>
        <dbReference type="ARBA" id="ARBA00022833"/>
    </source>
</evidence>
<proteinExistence type="predicted"/>
<evidence type="ECO:0000256" key="1">
    <source>
        <dbReference type="ARBA" id="ARBA00022723"/>
    </source>
</evidence>
<dbReference type="InParanoid" id="J0WRX7"/>
<reference evidence="7" key="1">
    <citation type="journal article" date="2012" name="Science">
        <title>The Paleozoic origin of enzymatic lignin decomposition reconstructed from 31 fungal genomes.</title>
        <authorList>
            <person name="Floudas D."/>
            <person name="Binder M."/>
            <person name="Riley R."/>
            <person name="Barry K."/>
            <person name="Blanchette R.A."/>
            <person name="Henrissat B."/>
            <person name="Martinez A.T."/>
            <person name="Otillar R."/>
            <person name="Spatafora J.W."/>
            <person name="Yadav J.S."/>
            <person name="Aerts A."/>
            <person name="Benoit I."/>
            <person name="Boyd A."/>
            <person name="Carlson A."/>
            <person name="Copeland A."/>
            <person name="Coutinho P.M."/>
            <person name="de Vries R.P."/>
            <person name="Ferreira P."/>
            <person name="Findley K."/>
            <person name="Foster B."/>
            <person name="Gaskell J."/>
            <person name="Glotzer D."/>
            <person name="Gorecki P."/>
            <person name="Heitman J."/>
            <person name="Hesse C."/>
            <person name="Hori C."/>
            <person name="Igarashi K."/>
            <person name="Jurgens J.A."/>
            <person name="Kallen N."/>
            <person name="Kersten P."/>
            <person name="Kohler A."/>
            <person name="Kuees U."/>
            <person name="Kumar T.K.A."/>
            <person name="Kuo A."/>
            <person name="LaButti K."/>
            <person name="Larrondo L.F."/>
            <person name="Lindquist E."/>
            <person name="Ling A."/>
            <person name="Lombard V."/>
            <person name="Lucas S."/>
            <person name="Lundell T."/>
            <person name="Martin R."/>
            <person name="McLaughlin D.J."/>
            <person name="Morgenstern I."/>
            <person name="Morin E."/>
            <person name="Murat C."/>
            <person name="Nagy L.G."/>
            <person name="Nolan M."/>
            <person name="Ohm R.A."/>
            <person name="Patyshakuliyeva A."/>
            <person name="Rokas A."/>
            <person name="Ruiz-Duenas F.J."/>
            <person name="Sabat G."/>
            <person name="Salamov A."/>
            <person name="Samejima M."/>
            <person name="Schmutz J."/>
            <person name="Slot J.C."/>
            <person name="St John F."/>
            <person name="Stenlid J."/>
            <person name="Sun H."/>
            <person name="Sun S."/>
            <person name="Syed K."/>
            <person name="Tsang A."/>
            <person name="Wiebenga A."/>
            <person name="Young D."/>
            <person name="Pisabarro A."/>
            <person name="Eastwood D.C."/>
            <person name="Martin F."/>
            <person name="Cullen D."/>
            <person name="Grigoriev I.V."/>
            <person name="Hibbett D.S."/>
        </authorList>
    </citation>
    <scope>NUCLEOTIDE SEQUENCE [LARGE SCALE GENOMIC DNA]</scope>
    <source>
        <strain evidence="7">TFB10046</strain>
    </source>
</reference>
<dbReference type="GO" id="GO:0008270">
    <property type="term" value="F:zinc ion binding"/>
    <property type="evidence" value="ECO:0007669"/>
    <property type="project" value="UniProtKB-KW"/>
</dbReference>
<dbReference type="PROSITE" id="PS50865">
    <property type="entry name" value="ZF_MYND_2"/>
    <property type="match status" value="1"/>
</dbReference>
<gene>
    <name evidence="6" type="ORF">AURDEDRAFT_175437</name>
</gene>
<sequence length="476" mass="52614">MSSPAAIIKTAESIASGLRPVTRPKACPRCITSFMTGTLLKDPTTVIPLLQTKCHDFWDALLGFVAYPWTPDTRLAVSGTLQATWLRCRSCHPGRRLVQRGTAISDFPFNGIYEVACTALYMCITGYTMSSHRHEKGFGSKRGRWPCTVEQLFPYGPQSTITNLVSILATRPEADFVLSAMLTVHRPLALPSFSSEENKQRIIAHIISRLNAAAAAANVDLSALRAPVLPSARDATVNRHTRACEFSALIIYQIGFGTDREPRDLADFVRGHGLELFHALDGVVSLYEDPENTHIELTQLTTTLWTYLSLSPSAAQAGPAPPYARRWVNRLSSAVSSPYSALRHFLGGQTMRRDCHGPGCGKGVHAKDTPGAFSRCARCRVVQYCSKECQKADWRDPAFPHKELCPLLQEVFSFANTEMTHDEFAAACEAHKFPLKHVDRLISWCSPSHSSYNFAEGAIGRGFRQGKYHIVLSCSR</sequence>
<dbReference type="KEGG" id="adl:AURDEDRAFT_175437"/>
<dbReference type="InterPro" id="IPR002893">
    <property type="entry name" value="Znf_MYND"/>
</dbReference>
<dbReference type="OrthoDB" id="2998255at2759"/>
<evidence type="ECO:0000256" key="4">
    <source>
        <dbReference type="PROSITE-ProRule" id="PRU00134"/>
    </source>
</evidence>
<dbReference type="SUPFAM" id="SSF144232">
    <property type="entry name" value="HIT/MYND zinc finger-like"/>
    <property type="match status" value="1"/>
</dbReference>
<keyword evidence="3" id="KW-0862">Zinc</keyword>
<dbReference type="Pfam" id="PF01753">
    <property type="entry name" value="zf-MYND"/>
    <property type="match status" value="1"/>
</dbReference>
<dbReference type="Gene3D" id="6.10.140.2220">
    <property type="match status" value="1"/>
</dbReference>
<evidence type="ECO:0000313" key="7">
    <source>
        <dbReference type="Proteomes" id="UP000006514"/>
    </source>
</evidence>
<protein>
    <recommendedName>
        <fullName evidence="5">MYND-type domain-containing protein</fullName>
    </recommendedName>
</protein>
<keyword evidence="1" id="KW-0479">Metal-binding</keyword>
<feature type="domain" description="MYND-type" evidence="5">
    <location>
        <begin position="357"/>
        <end position="405"/>
    </location>
</feature>
<evidence type="ECO:0000313" key="6">
    <source>
        <dbReference type="EMBL" id="EJD35506.1"/>
    </source>
</evidence>
<dbReference type="eggNOG" id="ENOG502T2NK">
    <property type="taxonomic scope" value="Eukaryota"/>
</dbReference>
<dbReference type="Proteomes" id="UP000006514">
    <property type="component" value="Unassembled WGS sequence"/>
</dbReference>
<evidence type="ECO:0000256" key="2">
    <source>
        <dbReference type="ARBA" id="ARBA00022771"/>
    </source>
</evidence>
<name>J0WRX7_AURST</name>
<keyword evidence="7" id="KW-1185">Reference proteome</keyword>
<keyword evidence="2 4" id="KW-0863">Zinc-finger</keyword>
<accession>J0WRX7</accession>
<evidence type="ECO:0000259" key="5">
    <source>
        <dbReference type="PROSITE" id="PS50865"/>
    </source>
</evidence>
<organism evidence="6 7">
    <name type="scientific">Auricularia subglabra (strain TFB-10046 / SS5)</name>
    <name type="common">White-rot fungus</name>
    <name type="synonym">Auricularia delicata (strain TFB10046)</name>
    <dbReference type="NCBI Taxonomy" id="717982"/>
    <lineage>
        <taxon>Eukaryota</taxon>
        <taxon>Fungi</taxon>
        <taxon>Dikarya</taxon>
        <taxon>Basidiomycota</taxon>
        <taxon>Agaricomycotina</taxon>
        <taxon>Agaricomycetes</taxon>
        <taxon>Auriculariales</taxon>
        <taxon>Auriculariaceae</taxon>
        <taxon>Auricularia</taxon>
    </lineage>
</organism>
<dbReference type="AlphaFoldDB" id="J0WRX7"/>